<comment type="caution">
    <text evidence="2">The sequence shown here is derived from an EMBL/GenBank/DDBJ whole genome shotgun (WGS) entry which is preliminary data.</text>
</comment>
<proteinExistence type="predicted"/>
<evidence type="ECO:0000313" key="2">
    <source>
        <dbReference type="EMBL" id="TFY52041.1"/>
    </source>
</evidence>
<organism evidence="2 3">
    <name type="scientific">Dentipellis fragilis</name>
    <dbReference type="NCBI Taxonomy" id="205917"/>
    <lineage>
        <taxon>Eukaryota</taxon>
        <taxon>Fungi</taxon>
        <taxon>Dikarya</taxon>
        <taxon>Basidiomycota</taxon>
        <taxon>Agaricomycotina</taxon>
        <taxon>Agaricomycetes</taxon>
        <taxon>Russulales</taxon>
        <taxon>Hericiaceae</taxon>
        <taxon>Dentipellis</taxon>
    </lineage>
</organism>
<gene>
    <name evidence="2" type="ORF">EVG20_g10731</name>
</gene>
<dbReference type="STRING" id="205917.A0A4Y9XS78"/>
<dbReference type="EMBL" id="SEOQ01001383">
    <property type="protein sequence ID" value="TFY52041.1"/>
    <property type="molecule type" value="Genomic_DNA"/>
</dbReference>
<dbReference type="AlphaFoldDB" id="A0A4Y9XS78"/>
<name>A0A4Y9XS78_9AGAM</name>
<feature type="region of interest" description="Disordered" evidence="1">
    <location>
        <begin position="108"/>
        <end position="133"/>
    </location>
</feature>
<protein>
    <submittedName>
        <fullName evidence="2">Uncharacterized protein</fullName>
    </submittedName>
</protein>
<dbReference type="Proteomes" id="UP000298327">
    <property type="component" value="Unassembled WGS sequence"/>
</dbReference>
<sequence>MGGNSTKALSGINGAEHLKKSARDLARDDLPQSPWRYPFPLHDEHPAELMTIRTLIPPQVVIYTQIEHLEDVTVSKPECINISKKAHLVRGASGFLTGVEYNYKYKARPSPLPGRRPHDGRAADFSADSLLKK</sequence>
<reference evidence="2 3" key="1">
    <citation type="submission" date="2019-02" db="EMBL/GenBank/DDBJ databases">
        <title>Genome sequencing of the rare red list fungi Dentipellis fragilis.</title>
        <authorList>
            <person name="Buettner E."/>
            <person name="Kellner H."/>
        </authorList>
    </citation>
    <scope>NUCLEOTIDE SEQUENCE [LARGE SCALE GENOMIC DNA]</scope>
    <source>
        <strain evidence="2 3">DSM 105465</strain>
    </source>
</reference>
<dbReference type="OrthoDB" id="10254877at2759"/>
<accession>A0A4Y9XS78</accession>
<evidence type="ECO:0000256" key="1">
    <source>
        <dbReference type="SAM" id="MobiDB-lite"/>
    </source>
</evidence>
<keyword evidence="3" id="KW-1185">Reference proteome</keyword>
<evidence type="ECO:0000313" key="3">
    <source>
        <dbReference type="Proteomes" id="UP000298327"/>
    </source>
</evidence>